<dbReference type="EMBL" id="JACDZE010000001">
    <property type="protein sequence ID" value="MBA5629269.1"/>
    <property type="molecule type" value="Genomic_DNA"/>
</dbReference>
<evidence type="ECO:0000259" key="1">
    <source>
        <dbReference type="Pfam" id="PF22599"/>
    </source>
</evidence>
<name>A0A838ZSB1_9FLAO</name>
<dbReference type="Pfam" id="PF22599">
    <property type="entry name" value="SecDF_P1_head"/>
    <property type="match status" value="1"/>
</dbReference>
<dbReference type="Gene3D" id="3.30.1360.200">
    <property type="match status" value="1"/>
</dbReference>
<dbReference type="InterPro" id="IPR054384">
    <property type="entry name" value="SecDF_P1_head"/>
</dbReference>
<comment type="caution">
    <text evidence="2">The sequence shown here is derived from an EMBL/GenBank/DDBJ whole genome shotgun (WGS) entry which is preliminary data.</text>
</comment>
<sequence length="133" mass="14875">METGIYYVKDSRESSTVQLEYKDYNNLISILNIDTVAVCEQKDFKKINVDISGYSKNHVTIYIELTQEGTNKFSEATEKSIGKKLAILSNGKIISAPFVNEKITGGKLNISGNFTISEAEKIKNELTNKSEIK</sequence>
<protein>
    <recommendedName>
        <fullName evidence="1">SecDF P1 head subdomain domain-containing protein</fullName>
    </recommendedName>
</protein>
<keyword evidence="3" id="KW-1185">Reference proteome</keyword>
<dbReference type="Proteomes" id="UP000552241">
    <property type="component" value="Unassembled WGS sequence"/>
</dbReference>
<dbReference type="RefSeq" id="WP_182042830.1">
    <property type="nucleotide sequence ID" value="NZ_JACDZE010000001.1"/>
</dbReference>
<proteinExistence type="predicted"/>
<organism evidence="2 3">
    <name type="scientific">Moheibacter lacus</name>
    <dbReference type="NCBI Taxonomy" id="2745851"/>
    <lineage>
        <taxon>Bacteria</taxon>
        <taxon>Pseudomonadati</taxon>
        <taxon>Bacteroidota</taxon>
        <taxon>Flavobacteriia</taxon>
        <taxon>Flavobacteriales</taxon>
        <taxon>Weeksellaceae</taxon>
        <taxon>Moheibacter</taxon>
    </lineage>
</organism>
<accession>A0A838ZSB1</accession>
<gene>
    <name evidence="2" type="ORF">HU137_05730</name>
</gene>
<evidence type="ECO:0000313" key="2">
    <source>
        <dbReference type="EMBL" id="MBA5629269.1"/>
    </source>
</evidence>
<reference evidence="2 3" key="1">
    <citation type="submission" date="2020-07" db="EMBL/GenBank/DDBJ databases">
        <title>Moheibacter lacus sp. nov., a member of the family Flavobacteriaceae isolated from freshwater lake sediment.</title>
        <authorList>
            <person name="Liu Y."/>
        </authorList>
    </citation>
    <scope>NUCLEOTIDE SEQUENCE [LARGE SCALE GENOMIC DNA]</scope>
    <source>
        <strain evidence="2 3">BDHS18</strain>
    </source>
</reference>
<feature type="domain" description="SecDF P1 head subdomain" evidence="1">
    <location>
        <begin position="37"/>
        <end position="125"/>
    </location>
</feature>
<evidence type="ECO:0000313" key="3">
    <source>
        <dbReference type="Proteomes" id="UP000552241"/>
    </source>
</evidence>
<dbReference type="AlphaFoldDB" id="A0A838ZSB1"/>